<proteinExistence type="predicted"/>
<dbReference type="EMBL" id="CP021235">
    <property type="protein sequence ID" value="ARS36214.1"/>
    <property type="molecule type" value="Genomic_DNA"/>
</dbReference>
<sequence>MKRTLLRQVWLLLLLLTAAACRQSPGGQEGSVAVVNPVDNNAQPTVVYLVRHAEKDISNPSEQDPDLTPGGLARAEALRDLLEEQEIAALYTTKYKRNRSTLQPLAEAEGLQMKVYEAHSFNSLKDTILKDHAGQTVVVVGHSNTVLPIIEEFGAKRPVPDISETQYDYLFKVTVLPDGTATVVTVNYGVASR</sequence>
<dbReference type="PROSITE" id="PS51257">
    <property type="entry name" value="PROKAR_LIPOPROTEIN"/>
    <property type="match status" value="1"/>
</dbReference>
<accession>A0A1X9YTT4</accession>
<reference evidence="3" key="1">
    <citation type="submission" date="2017-05" db="EMBL/GenBank/DDBJ databases">
        <authorList>
            <person name="Ray J."/>
            <person name="Price M."/>
            <person name="Deutschbauer A."/>
        </authorList>
    </citation>
    <scope>NUCLEOTIDE SEQUENCE [LARGE SCALE GENOMIC DNA]</scope>
    <source>
        <strain evidence="3">DSM 19842</strain>
    </source>
</reference>
<evidence type="ECO:0000313" key="2">
    <source>
        <dbReference type="EMBL" id="ARS36214.1"/>
    </source>
</evidence>
<dbReference type="Pfam" id="PF00300">
    <property type="entry name" value="His_Phos_1"/>
    <property type="match status" value="1"/>
</dbReference>
<evidence type="ECO:0008006" key="4">
    <source>
        <dbReference type="Google" id="ProtNLM"/>
    </source>
</evidence>
<name>A0A1X9YTT4_9BACT</name>
<keyword evidence="3" id="KW-1185">Reference proteome</keyword>
<dbReference type="SUPFAM" id="SSF53254">
    <property type="entry name" value="Phosphoglycerate mutase-like"/>
    <property type="match status" value="1"/>
</dbReference>
<evidence type="ECO:0000313" key="3">
    <source>
        <dbReference type="Proteomes" id="UP000266292"/>
    </source>
</evidence>
<dbReference type="CDD" id="cd07067">
    <property type="entry name" value="HP_PGM_like"/>
    <property type="match status" value="1"/>
</dbReference>
<organism evidence="2 3">
    <name type="scientific">Pontibacter actiniarum</name>
    <dbReference type="NCBI Taxonomy" id="323450"/>
    <lineage>
        <taxon>Bacteria</taxon>
        <taxon>Pseudomonadati</taxon>
        <taxon>Bacteroidota</taxon>
        <taxon>Cytophagia</taxon>
        <taxon>Cytophagales</taxon>
        <taxon>Hymenobacteraceae</taxon>
        <taxon>Pontibacter</taxon>
    </lineage>
</organism>
<evidence type="ECO:0000256" key="1">
    <source>
        <dbReference type="SAM" id="SignalP"/>
    </source>
</evidence>
<dbReference type="OrthoDB" id="3296006at2"/>
<dbReference type="Proteomes" id="UP000266292">
    <property type="component" value="Chromosome"/>
</dbReference>
<dbReference type="AlphaFoldDB" id="A0A1X9YTT4"/>
<keyword evidence="1" id="KW-0732">Signal</keyword>
<dbReference type="InterPro" id="IPR013078">
    <property type="entry name" value="His_Pase_superF_clade-1"/>
</dbReference>
<gene>
    <name evidence="2" type="ORF">CA264_12640</name>
</gene>
<dbReference type="Gene3D" id="3.40.50.1240">
    <property type="entry name" value="Phosphoglycerate mutase-like"/>
    <property type="match status" value="1"/>
</dbReference>
<dbReference type="KEGG" id="pact:CA264_12640"/>
<feature type="signal peptide" evidence="1">
    <location>
        <begin position="1"/>
        <end position="22"/>
    </location>
</feature>
<dbReference type="InterPro" id="IPR029033">
    <property type="entry name" value="His_PPase_superfam"/>
</dbReference>
<dbReference type="RefSeq" id="WP_036776144.1">
    <property type="nucleotide sequence ID" value="NZ_CP021235.1"/>
</dbReference>
<dbReference type="STRING" id="709015.GCA_000472485_02560"/>
<feature type="chain" id="PRO_5010994123" description="Histidine phosphatase family protein" evidence="1">
    <location>
        <begin position="23"/>
        <end position="193"/>
    </location>
</feature>
<protein>
    <recommendedName>
        <fullName evidence="4">Histidine phosphatase family protein</fullName>
    </recommendedName>
</protein>